<name>A0A415E0Z1_9FIRM</name>
<evidence type="ECO:0000256" key="3">
    <source>
        <dbReference type="ARBA" id="ARBA00022449"/>
    </source>
</evidence>
<dbReference type="PANTHER" id="PTHR33451:SF3">
    <property type="entry name" value="MALATE-2H(+)_NA(+)-LACTATE ANTIPORTER"/>
    <property type="match status" value="1"/>
</dbReference>
<dbReference type="AlphaFoldDB" id="A0A415E0Z1"/>
<feature type="transmembrane region" description="Helical" evidence="9">
    <location>
        <begin position="436"/>
        <end position="456"/>
    </location>
</feature>
<feature type="transmembrane region" description="Helical" evidence="9">
    <location>
        <begin position="12"/>
        <end position="33"/>
    </location>
</feature>
<dbReference type="InterPro" id="IPR018461">
    <property type="entry name" value="Na/H_Antiport_NhaC-like_C"/>
</dbReference>
<feature type="domain" description="Na+/H+ antiporter NhaC-like C-terminal" evidence="10">
    <location>
        <begin position="164"/>
        <end position="457"/>
    </location>
</feature>
<accession>A0A415E0Z1</accession>
<keyword evidence="6 9" id="KW-1133">Transmembrane helix</keyword>
<feature type="transmembrane region" description="Helical" evidence="9">
    <location>
        <begin position="317"/>
        <end position="335"/>
    </location>
</feature>
<evidence type="ECO:0000259" key="10">
    <source>
        <dbReference type="Pfam" id="PF03553"/>
    </source>
</evidence>
<keyword evidence="4" id="KW-1003">Cell membrane</keyword>
<comment type="similarity">
    <text evidence="8">Belongs to the NhaC Na(+)/H(+) (TC 2.A.35) antiporter family.</text>
</comment>
<evidence type="ECO:0000256" key="8">
    <source>
        <dbReference type="ARBA" id="ARBA00038435"/>
    </source>
</evidence>
<feature type="transmembrane region" description="Helical" evidence="9">
    <location>
        <begin position="356"/>
        <end position="378"/>
    </location>
</feature>
<dbReference type="NCBIfam" id="TIGR00931">
    <property type="entry name" value="antiport_nhaC"/>
    <property type="match status" value="1"/>
</dbReference>
<feature type="transmembrane region" description="Helical" evidence="9">
    <location>
        <begin position="39"/>
        <end position="58"/>
    </location>
</feature>
<sequence>MMTEAKKPRLPNKFEACIPIIVLLGLMMCNYLLDWGQDPHIPVLLAACTACFVGKFCGQKFKNMLAAGIDSISQSMEALLILIFVGCLVGSFEWCGTIPALVFYGLKMFTPVIFLPAVCILCAIVGLSLGSAYTVSATLGIAFMTIGETMGISPALIAGAVLSGACTGDKFSPLSDSTNLAAASAQTGLFDHVRAMTMTTFPAFILALLGFTAVAIFGEVGEYDPTMVNQLSDAIEGNFKVMNPVLLLPILVIIVVAVMKLPALPGVLLVSGIGCVFAVVFQGASFSDCITMVHYGYSAETGNELADTLLNRGGMNSMLWTINVALIAIGFGGIYSQIGAVESLLGKFIKRVHTPFQMVLTTILTAMFCIATMCDQYLGLIVPATMYKEKYDDLGLGRNLLSRSMEDGGTLWSPMIPWSSCGAYHSRMLGVDTLSYIPFCFTNILNPIISILTAWWGGNILYADGTFTNFFGKLKKGNPAAAPEEAHETAMENLAERRKNGTYKSLE</sequence>
<evidence type="ECO:0000256" key="4">
    <source>
        <dbReference type="ARBA" id="ARBA00022475"/>
    </source>
</evidence>
<evidence type="ECO:0000313" key="11">
    <source>
        <dbReference type="EMBL" id="RHJ87299.1"/>
    </source>
</evidence>
<feature type="transmembrane region" description="Helical" evidence="9">
    <location>
        <begin position="241"/>
        <end position="259"/>
    </location>
</feature>
<evidence type="ECO:0000313" key="12">
    <source>
        <dbReference type="Proteomes" id="UP000284841"/>
    </source>
</evidence>
<feature type="transmembrane region" description="Helical" evidence="9">
    <location>
        <begin position="112"/>
        <end position="135"/>
    </location>
</feature>
<dbReference type="Pfam" id="PF03553">
    <property type="entry name" value="Na_H_antiporter"/>
    <property type="match status" value="1"/>
</dbReference>
<dbReference type="GO" id="GO:0015297">
    <property type="term" value="F:antiporter activity"/>
    <property type="evidence" value="ECO:0007669"/>
    <property type="project" value="UniProtKB-KW"/>
</dbReference>
<organism evidence="11 12">
    <name type="scientific">Emergencia timonensis</name>
    <dbReference type="NCBI Taxonomy" id="1776384"/>
    <lineage>
        <taxon>Bacteria</taxon>
        <taxon>Bacillati</taxon>
        <taxon>Bacillota</taxon>
        <taxon>Clostridia</taxon>
        <taxon>Peptostreptococcales</taxon>
        <taxon>Anaerovoracaceae</taxon>
        <taxon>Emergencia</taxon>
    </lineage>
</organism>
<dbReference type="InterPro" id="IPR052180">
    <property type="entry name" value="NhaC_Na-H+_Antiporter"/>
</dbReference>
<gene>
    <name evidence="11" type="primary">nhaC</name>
    <name evidence="11" type="ORF">DW099_11405</name>
</gene>
<comment type="caution">
    <text evidence="11">The sequence shown here is derived from an EMBL/GenBank/DDBJ whole genome shotgun (WGS) entry which is preliminary data.</text>
</comment>
<dbReference type="EMBL" id="QRMS01000003">
    <property type="protein sequence ID" value="RHJ87299.1"/>
    <property type="molecule type" value="Genomic_DNA"/>
</dbReference>
<evidence type="ECO:0000256" key="1">
    <source>
        <dbReference type="ARBA" id="ARBA00004651"/>
    </source>
</evidence>
<evidence type="ECO:0000256" key="7">
    <source>
        <dbReference type="ARBA" id="ARBA00023136"/>
    </source>
</evidence>
<proteinExistence type="inferred from homology"/>
<evidence type="ECO:0000256" key="5">
    <source>
        <dbReference type="ARBA" id="ARBA00022692"/>
    </source>
</evidence>
<keyword evidence="5 9" id="KW-0812">Transmembrane</keyword>
<dbReference type="STRING" id="1776384.GCA_900086585_00771"/>
<evidence type="ECO:0000256" key="6">
    <source>
        <dbReference type="ARBA" id="ARBA00022989"/>
    </source>
</evidence>
<feature type="transmembrane region" description="Helical" evidence="9">
    <location>
        <begin position="201"/>
        <end position="221"/>
    </location>
</feature>
<protein>
    <submittedName>
        <fullName evidence="11">Na+/H+ antiporter NhaC</fullName>
    </submittedName>
</protein>
<comment type="subcellular location">
    <subcellularLocation>
        <location evidence="1">Cell membrane</location>
        <topology evidence="1">Multi-pass membrane protein</topology>
    </subcellularLocation>
</comment>
<keyword evidence="7 9" id="KW-0472">Membrane</keyword>
<reference evidence="11 12" key="1">
    <citation type="submission" date="2018-08" db="EMBL/GenBank/DDBJ databases">
        <title>A genome reference for cultivated species of the human gut microbiota.</title>
        <authorList>
            <person name="Zou Y."/>
            <person name="Xue W."/>
            <person name="Luo G."/>
        </authorList>
    </citation>
    <scope>NUCLEOTIDE SEQUENCE [LARGE SCALE GENOMIC DNA]</scope>
    <source>
        <strain evidence="11 12">AM07-24</strain>
    </source>
</reference>
<dbReference type="GO" id="GO:0005886">
    <property type="term" value="C:plasma membrane"/>
    <property type="evidence" value="ECO:0007669"/>
    <property type="project" value="UniProtKB-SubCell"/>
</dbReference>
<feature type="transmembrane region" description="Helical" evidence="9">
    <location>
        <begin position="266"/>
        <end position="297"/>
    </location>
</feature>
<keyword evidence="3" id="KW-0050">Antiport</keyword>
<feature type="transmembrane region" description="Helical" evidence="9">
    <location>
        <begin position="79"/>
        <end position="106"/>
    </location>
</feature>
<evidence type="ECO:0000256" key="2">
    <source>
        <dbReference type="ARBA" id="ARBA00022448"/>
    </source>
</evidence>
<dbReference type="InterPro" id="IPR004770">
    <property type="entry name" value="Na/H_antiport_NhaC"/>
</dbReference>
<keyword evidence="12" id="KW-1185">Reference proteome</keyword>
<dbReference type="PANTHER" id="PTHR33451">
    <property type="entry name" value="MALATE-2H(+)/NA(+)-LACTATE ANTIPORTER"/>
    <property type="match status" value="1"/>
</dbReference>
<evidence type="ECO:0000256" key="9">
    <source>
        <dbReference type="SAM" id="Phobius"/>
    </source>
</evidence>
<dbReference type="Proteomes" id="UP000284841">
    <property type="component" value="Unassembled WGS sequence"/>
</dbReference>
<dbReference type="OrthoDB" id="9762978at2"/>
<keyword evidence="2" id="KW-0813">Transport</keyword>